<reference evidence="2" key="2">
    <citation type="submission" date="2022-09" db="EMBL/GenBank/DDBJ databases">
        <title>Aerococcus urinae taxonomy study.</title>
        <authorList>
            <person name="Christensen J."/>
            <person name="Senneby E."/>
        </authorList>
    </citation>
    <scope>NUCLEOTIDE SEQUENCE</scope>
    <source>
        <strain evidence="2">LUND-41-B12</strain>
    </source>
</reference>
<keyword evidence="1" id="KW-0472">Membrane</keyword>
<evidence type="ECO:0000313" key="5">
    <source>
        <dbReference type="Proteomes" id="UP001069047"/>
    </source>
</evidence>
<reference evidence="3 4" key="1">
    <citation type="journal article" date="2020" name="J. Bacteriol.">
        <title>Aerococcus urinae Isolated from Women with Lower Urinary Tract Symptoms: In Vitro Aggregation and Genome Analysis.</title>
        <authorList>
            <person name="Hilt E.E."/>
            <person name="Putonti C."/>
            <person name="Thomas-White K."/>
            <person name="Lewis A.L."/>
            <person name="Visick K.L."/>
            <person name="Gilbert N.M."/>
            <person name="Wolfe A.J."/>
        </authorList>
    </citation>
    <scope>NUCLEOTIDE SEQUENCE [LARGE SCALE GENOMIC DNA]</scope>
    <source>
        <strain evidence="3 4">UMB1016</strain>
    </source>
</reference>
<feature type="transmembrane region" description="Helical" evidence="1">
    <location>
        <begin position="7"/>
        <end position="26"/>
    </location>
</feature>
<accession>A0A9Q4DEH6</accession>
<dbReference type="Proteomes" id="UP000250354">
    <property type="component" value="Chromosome"/>
</dbReference>
<dbReference type="RefSeq" id="WP_070558659.1">
    <property type="nucleotide sequence ID" value="NZ_CAJHLJ010000013.1"/>
</dbReference>
<gene>
    <name evidence="3" type="ORF">DBT44_0001930</name>
    <name evidence="2" type="ORF">ODY61_01680</name>
</gene>
<protein>
    <submittedName>
        <fullName evidence="2">Uncharacterized protein</fullName>
    </submittedName>
</protein>
<dbReference type="EMBL" id="JAOTMY010000001">
    <property type="protein sequence ID" value="MCY3086822.1"/>
    <property type="molecule type" value="Genomic_DNA"/>
</dbReference>
<organism evidence="2 5">
    <name type="scientific">Aerococcus mictus</name>
    <dbReference type="NCBI Taxonomy" id="2976810"/>
    <lineage>
        <taxon>Bacteria</taxon>
        <taxon>Bacillati</taxon>
        <taxon>Bacillota</taxon>
        <taxon>Bacilli</taxon>
        <taxon>Lactobacillales</taxon>
        <taxon>Aerococcaceae</taxon>
        <taxon>Aerococcus</taxon>
    </lineage>
</organism>
<feature type="transmembrane region" description="Helical" evidence="1">
    <location>
        <begin position="38"/>
        <end position="56"/>
    </location>
</feature>
<keyword evidence="1" id="KW-1133">Transmembrane helix</keyword>
<dbReference type="EMBL" id="CP145132">
    <property type="protein sequence ID" value="WWC55084.1"/>
    <property type="molecule type" value="Genomic_DNA"/>
</dbReference>
<evidence type="ECO:0000256" key="1">
    <source>
        <dbReference type="SAM" id="Phobius"/>
    </source>
</evidence>
<accession>A0A1E9PPJ8</accession>
<dbReference type="Proteomes" id="UP001069047">
    <property type="component" value="Unassembled WGS sequence"/>
</dbReference>
<sequence>MQNIRKNAYTYALALTTVLFGISLILQRNTYIRLIEPPTRWLLILACFVLPTWLIWSNSTNRPKGKSWSVIGIAALWAGIAALYVIHPVQNGGWALCLGISLLTLATLSTGDWRGG</sequence>
<name>A0A1E9PPJ8_9LACT</name>
<dbReference type="AlphaFoldDB" id="A0A1E9PPJ8"/>
<keyword evidence="4" id="KW-1185">Reference proteome</keyword>
<proteinExistence type="predicted"/>
<feature type="transmembrane region" description="Helical" evidence="1">
    <location>
        <begin position="68"/>
        <end position="86"/>
    </location>
</feature>
<evidence type="ECO:0000313" key="4">
    <source>
        <dbReference type="Proteomes" id="UP000250354"/>
    </source>
</evidence>
<evidence type="ECO:0000313" key="3">
    <source>
        <dbReference type="EMBL" id="WWC55084.1"/>
    </source>
</evidence>
<keyword evidence="1" id="KW-0812">Transmembrane</keyword>
<reference evidence="3" key="3">
    <citation type="submission" date="2024-02" db="EMBL/GenBank/DDBJ databases">
        <authorList>
            <person name="Choi B."/>
        </authorList>
    </citation>
    <scope>NUCLEOTIDE SEQUENCE</scope>
    <source>
        <strain evidence="3">UMB1016</strain>
    </source>
</reference>
<evidence type="ECO:0000313" key="2">
    <source>
        <dbReference type="EMBL" id="MCY3086822.1"/>
    </source>
</evidence>